<proteinExistence type="inferred from homology"/>
<evidence type="ECO:0000256" key="1">
    <source>
        <dbReference type="ARBA" id="ARBA00007673"/>
    </source>
</evidence>
<name>A0A939DEK0_9GAMM</name>
<organism evidence="3 4">
    <name type="scientific">Parahaliea mediterranea</name>
    <dbReference type="NCBI Taxonomy" id="651086"/>
    <lineage>
        <taxon>Bacteria</taxon>
        <taxon>Pseudomonadati</taxon>
        <taxon>Pseudomonadota</taxon>
        <taxon>Gammaproteobacteria</taxon>
        <taxon>Cellvibrionales</taxon>
        <taxon>Halieaceae</taxon>
        <taxon>Parahaliea</taxon>
    </lineage>
</organism>
<dbReference type="Gene3D" id="3.10.310.10">
    <property type="entry name" value="Diaminopimelate Epimerase, Chain A, domain 1"/>
    <property type="match status" value="2"/>
</dbReference>
<dbReference type="GO" id="GO:0016853">
    <property type="term" value="F:isomerase activity"/>
    <property type="evidence" value="ECO:0007669"/>
    <property type="project" value="UniProtKB-KW"/>
</dbReference>
<accession>A0A939DEK0</accession>
<keyword evidence="4" id="KW-1185">Reference proteome</keyword>
<reference evidence="3" key="1">
    <citation type="submission" date="2021-02" db="EMBL/GenBank/DDBJ databases">
        <title>PHA producing bacteria isolated from coastal sediment in Guangdong, Shenzhen.</title>
        <authorList>
            <person name="Zheng W."/>
            <person name="Yu S."/>
            <person name="Huang Y."/>
        </authorList>
    </citation>
    <scope>NUCLEOTIDE SEQUENCE</scope>
    <source>
        <strain evidence="3">TN14-10</strain>
    </source>
</reference>
<dbReference type="InterPro" id="IPR047687">
    <property type="entry name" value="OMA_tautomer-like"/>
</dbReference>
<evidence type="ECO:0000313" key="4">
    <source>
        <dbReference type="Proteomes" id="UP000664303"/>
    </source>
</evidence>
<evidence type="ECO:0000256" key="2">
    <source>
        <dbReference type="ARBA" id="ARBA00023235"/>
    </source>
</evidence>
<dbReference type="PANTHER" id="PTHR43709">
    <property type="entry name" value="ACONITATE ISOMERASE-RELATED"/>
    <property type="match status" value="1"/>
</dbReference>
<dbReference type="PANTHER" id="PTHR43709:SF3">
    <property type="entry name" value="ISOMERASE YBHH-RELATED"/>
    <property type="match status" value="1"/>
</dbReference>
<dbReference type="NCBIfam" id="NF033377">
    <property type="entry name" value="OMA_tautomer"/>
    <property type="match status" value="1"/>
</dbReference>
<dbReference type="Pfam" id="PF04303">
    <property type="entry name" value="PrpF"/>
    <property type="match status" value="1"/>
</dbReference>
<dbReference type="Proteomes" id="UP000664303">
    <property type="component" value="Unassembled WGS sequence"/>
</dbReference>
<dbReference type="InterPro" id="IPR007400">
    <property type="entry name" value="PrpF-like"/>
</dbReference>
<dbReference type="RefSeq" id="WP_206559900.1">
    <property type="nucleotide sequence ID" value="NZ_JAFKCZ010000005.1"/>
</dbReference>
<gene>
    <name evidence="3" type="ORF">JYP50_07610</name>
</gene>
<dbReference type="AlphaFoldDB" id="A0A939DEK0"/>
<sequence>MQRAIPCSVFRGGTSRGLYFLASDLPADAATRDAVLLAAMGSPDARQIDGLGGAHPLTSKVAVLGPSDREGIDVEYLFLQVAVDRAAVSDAQNCGNILAGVGPCAIEAGLVTAGDAYTDVSIFMANTGATAMARVETPGGRVNYDGDARIDGVPGTAAPVPIDFKDIAGSSCGALLPTGRVIDTFDGLEVTCIDNGMPVVVLNAADFGLTGSEGPAELEADRTLAARIESIRLQAGRSMNLGDVSAKTVPKMSLVSAPVSGGDINTRTFIPHRVHEAIGVLGSVSVATACVLPGSVARKVIAGEAVDGVHHFEIEHPTGFFTVEMDVAGSASVATLQIRRAALLRTARLLMRGEVMVPAHVWEENP</sequence>
<keyword evidence="2 3" id="KW-0413">Isomerase</keyword>
<dbReference type="EMBL" id="JAFKCZ010000005">
    <property type="protein sequence ID" value="MBN7796451.1"/>
    <property type="molecule type" value="Genomic_DNA"/>
</dbReference>
<comment type="caution">
    <text evidence="3">The sequence shown here is derived from an EMBL/GenBank/DDBJ whole genome shotgun (WGS) entry which is preliminary data.</text>
</comment>
<evidence type="ECO:0000313" key="3">
    <source>
        <dbReference type="EMBL" id="MBN7796451.1"/>
    </source>
</evidence>
<dbReference type="EC" id="5.3.2.8" evidence="3"/>
<dbReference type="SUPFAM" id="SSF54506">
    <property type="entry name" value="Diaminopimelate epimerase-like"/>
    <property type="match status" value="2"/>
</dbReference>
<comment type="similarity">
    <text evidence="1">Belongs to the PrpF family.</text>
</comment>
<protein>
    <submittedName>
        <fullName evidence="3">4-oxalomesaconate tautomerase</fullName>
        <ecNumber evidence="3">5.3.2.8</ecNumber>
    </submittedName>
</protein>